<feature type="region of interest" description="Disordered" evidence="1">
    <location>
        <begin position="75"/>
        <end position="108"/>
    </location>
</feature>
<proteinExistence type="predicted"/>
<organism evidence="2 3">
    <name type="scientific">Chaetoceros tenuissimus</name>
    <dbReference type="NCBI Taxonomy" id="426638"/>
    <lineage>
        <taxon>Eukaryota</taxon>
        <taxon>Sar</taxon>
        <taxon>Stramenopiles</taxon>
        <taxon>Ochrophyta</taxon>
        <taxon>Bacillariophyta</taxon>
        <taxon>Coscinodiscophyceae</taxon>
        <taxon>Chaetocerotophycidae</taxon>
        <taxon>Chaetocerotales</taxon>
        <taxon>Chaetocerotaceae</taxon>
        <taxon>Chaetoceros</taxon>
    </lineage>
</organism>
<evidence type="ECO:0000313" key="3">
    <source>
        <dbReference type="Proteomes" id="UP001054902"/>
    </source>
</evidence>
<gene>
    <name evidence="2" type="ORF">CTEN210_16378</name>
</gene>
<dbReference type="Proteomes" id="UP001054902">
    <property type="component" value="Unassembled WGS sequence"/>
</dbReference>
<evidence type="ECO:0000313" key="2">
    <source>
        <dbReference type="EMBL" id="GFH59902.1"/>
    </source>
</evidence>
<dbReference type="AlphaFoldDB" id="A0AAD3D9H2"/>
<protein>
    <submittedName>
        <fullName evidence="2">Uncharacterized protein</fullName>
    </submittedName>
</protein>
<sequence>MPGPKMGPRPADFDEDLVRQAPTFQRWAALSPGEKLRYACRDFVKGHGDDEERLMRRIMIARRNNLRDHAILKKARKQKTIKNSSEEDDSVEEPPSKKKRSATSYALTDEEVMREMDVEAVEATRSFQTWLSLEDGQTFTYNQTYKKGAEGHEWLLKKNIWRRMRYRRENKKMVAQMKGPKDELPLPLDMKVESVSEEVDPTSYSSATATAASVATHIVDHTLSPSLLAATDVPPPSLDIVNADVGALSDSGHDNSMHLDVVEAAVAASESYVKQARESDTVDLAVVAQAALDPPVEPTHLSVHNPIMALTANVDADAIGATIGDHHTPNPLVSFDGDALDVAAKLAAAASASAKHDDADDEYAAV</sequence>
<comment type="caution">
    <text evidence="2">The sequence shown here is derived from an EMBL/GenBank/DDBJ whole genome shotgun (WGS) entry which is preliminary data.</text>
</comment>
<evidence type="ECO:0000256" key="1">
    <source>
        <dbReference type="SAM" id="MobiDB-lite"/>
    </source>
</evidence>
<dbReference type="EMBL" id="BLLK01000069">
    <property type="protein sequence ID" value="GFH59902.1"/>
    <property type="molecule type" value="Genomic_DNA"/>
</dbReference>
<accession>A0AAD3D9H2</accession>
<name>A0AAD3D9H2_9STRA</name>
<keyword evidence="3" id="KW-1185">Reference proteome</keyword>
<reference evidence="2 3" key="1">
    <citation type="journal article" date="2021" name="Sci. Rep.">
        <title>The genome of the diatom Chaetoceros tenuissimus carries an ancient integrated fragment of an extant virus.</title>
        <authorList>
            <person name="Hongo Y."/>
            <person name="Kimura K."/>
            <person name="Takaki Y."/>
            <person name="Yoshida Y."/>
            <person name="Baba S."/>
            <person name="Kobayashi G."/>
            <person name="Nagasaki K."/>
            <person name="Hano T."/>
            <person name="Tomaru Y."/>
        </authorList>
    </citation>
    <scope>NUCLEOTIDE SEQUENCE [LARGE SCALE GENOMIC DNA]</scope>
    <source>
        <strain evidence="2 3">NIES-3715</strain>
    </source>
</reference>